<dbReference type="AlphaFoldDB" id="A0A7Y9J766"/>
<proteinExistence type="predicted"/>
<evidence type="ECO:0000313" key="2">
    <source>
        <dbReference type="Proteomes" id="UP000535890"/>
    </source>
</evidence>
<evidence type="ECO:0000313" key="1">
    <source>
        <dbReference type="EMBL" id="NYD38020.1"/>
    </source>
</evidence>
<protein>
    <submittedName>
        <fullName evidence="1">Uncharacterized protein</fullName>
    </submittedName>
</protein>
<reference evidence="1 2" key="1">
    <citation type="submission" date="2020-07" db="EMBL/GenBank/DDBJ databases">
        <title>Sequencing the genomes of 1000 actinobacteria strains.</title>
        <authorList>
            <person name="Klenk H.-P."/>
        </authorList>
    </citation>
    <scope>NUCLEOTIDE SEQUENCE [LARGE SCALE GENOMIC DNA]</scope>
    <source>
        <strain evidence="1 2">DSM 45772</strain>
    </source>
</reference>
<dbReference type="Proteomes" id="UP000535890">
    <property type="component" value="Unassembled WGS sequence"/>
</dbReference>
<comment type="caution">
    <text evidence="1">The sequence shown here is derived from an EMBL/GenBank/DDBJ whole genome shotgun (WGS) entry which is preliminary data.</text>
</comment>
<name>A0A7Y9J766_9PSEU</name>
<gene>
    <name evidence="1" type="ORF">BJ983_004122</name>
</gene>
<dbReference type="EMBL" id="JACCBN010000001">
    <property type="protein sequence ID" value="NYD38020.1"/>
    <property type="molecule type" value="Genomic_DNA"/>
</dbReference>
<accession>A0A7Y9J766</accession>
<dbReference type="RefSeq" id="WP_179795521.1">
    <property type="nucleotide sequence ID" value="NZ_BAABHP010000020.1"/>
</dbReference>
<organism evidence="1 2">
    <name type="scientific">Actinomycetospora corticicola</name>
    <dbReference type="NCBI Taxonomy" id="663602"/>
    <lineage>
        <taxon>Bacteria</taxon>
        <taxon>Bacillati</taxon>
        <taxon>Actinomycetota</taxon>
        <taxon>Actinomycetes</taxon>
        <taxon>Pseudonocardiales</taxon>
        <taxon>Pseudonocardiaceae</taxon>
        <taxon>Actinomycetospora</taxon>
    </lineage>
</organism>
<sequence length="87" mass="8339">MALNSRTVTGRLAGGLLIAAGLVGFGGGVANAEEAPSGAIQEVGAAVSGVEESTGVAAVSDELGEATGLTDLENELGITKAEEGLGL</sequence>
<keyword evidence="2" id="KW-1185">Reference proteome</keyword>